<evidence type="ECO:0000256" key="1">
    <source>
        <dbReference type="ARBA" id="ARBA00023015"/>
    </source>
</evidence>
<evidence type="ECO:0000259" key="5">
    <source>
        <dbReference type="PROSITE" id="PS50977"/>
    </source>
</evidence>
<gene>
    <name evidence="6" type="ORF">C7380_104140</name>
</gene>
<proteinExistence type="predicted"/>
<dbReference type="PROSITE" id="PS50977">
    <property type="entry name" value="HTH_TETR_2"/>
    <property type="match status" value="1"/>
</dbReference>
<dbReference type="SUPFAM" id="SSF48498">
    <property type="entry name" value="Tetracyclin repressor-like, C-terminal domain"/>
    <property type="match status" value="1"/>
</dbReference>
<keyword evidence="1" id="KW-0805">Transcription regulation</keyword>
<evidence type="ECO:0000313" key="7">
    <source>
        <dbReference type="Proteomes" id="UP000245921"/>
    </source>
</evidence>
<evidence type="ECO:0000256" key="3">
    <source>
        <dbReference type="ARBA" id="ARBA00023163"/>
    </source>
</evidence>
<dbReference type="PANTHER" id="PTHR43479:SF11">
    <property type="entry name" value="ACREF_ENVCD OPERON REPRESSOR-RELATED"/>
    <property type="match status" value="1"/>
</dbReference>
<sequence length="214" mass="25204">MKEKIPEKINKEEKRLMIIDASEKLFFEKNYEDTTMTEIAKNAGIAKGTLYLYFSSKKDLYFSVVVRGLKLIEDLIRKNIKTCHTGIEKVVMMGKSYVEFYKEYPGYYNLIVNYESQKAHLNPEDPLVRLSYEKSEMIFDYLSKSIIEGIKDKTIRKDVDPQKLAMVLWTQTTGMVQQVKLREILYKKWSNTTPETILDYYIELTKKTLQNNES</sequence>
<evidence type="ECO:0000313" key="6">
    <source>
        <dbReference type="EMBL" id="PWJ95721.1"/>
    </source>
</evidence>
<dbReference type="Gene3D" id="1.10.10.60">
    <property type="entry name" value="Homeodomain-like"/>
    <property type="match status" value="1"/>
</dbReference>
<dbReference type="InterPro" id="IPR036271">
    <property type="entry name" value="Tet_transcr_reg_TetR-rel_C_sf"/>
</dbReference>
<dbReference type="PRINTS" id="PR00455">
    <property type="entry name" value="HTHTETR"/>
</dbReference>
<keyword evidence="2 4" id="KW-0238">DNA-binding</keyword>
<evidence type="ECO:0000256" key="4">
    <source>
        <dbReference type="PROSITE-ProRule" id="PRU00335"/>
    </source>
</evidence>
<organism evidence="6 7">
    <name type="scientific">Oceanotoga teriensis</name>
    <dbReference type="NCBI Taxonomy" id="515440"/>
    <lineage>
        <taxon>Bacteria</taxon>
        <taxon>Thermotogati</taxon>
        <taxon>Thermotogota</taxon>
        <taxon>Thermotogae</taxon>
        <taxon>Petrotogales</taxon>
        <taxon>Petrotogaceae</taxon>
        <taxon>Oceanotoga</taxon>
    </lineage>
</organism>
<evidence type="ECO:0000256" key="2">
    <source>
        <dbReference type="ARBA" id="ARBA00023125"/>
    </source>
</evidence>
<dbReference type="AlphaFoldDB" id="A0AA45C7X4"/>
<dbReference type="Gene3D" id="1.10.357.10">
    <property type="entry name" value="Tetracycline Repressor, domain 2"/>
    <property type="match status" value="1"/>
</dbReference>
<accession>A0AA45C7X4</accession>
<dbReference type="PANTHER" id="PTHR43479">
    <property type="entry name" value="ACREF/ENVCD OPERON REPRESSOR-RELATED"/>
    <property type="match status" value="1"/>
</dbReference>
<keyword evidence="7" id="KW-1185">Reference proteome</keyword>
<dbReference type="GO" id="GO:0003677">
    <property type="term" value="F:DNA binding"/>
    <property type="evidence" value="ECO:0007669"/>
    <property type="project" value="UniProtKB-UniRule"/>
</dbReference>
<dbReference type="RefSeq" id="WP_158274778.1">
    <property type="nucleotide sequence ID" value="NZ_QGGI01000004.1"/>
</dbReference>
<dbReference type="InterPro" id="IPR001647">
    <property type="entry name" value="HTH_TetR"/>
</dbReference>
<dbReference type="FunFam" id="1.10.10.60:FF:000141">
    <property type="entry name" value="TetR family transcriptional regulator"/>
    <property type="match status" value="1"/>
</dbReference>
<dbReference type="Proteomes" id="UP000245921">
    <property type="component" value="Unassembled WGS sequence"/>
</dbReference>
<protein>
    <submittedName>
        <fullName evidence="6">TetR family transcriptional regulator</fullName>
    </submittedName>
</protein>
<name>A0AA45C7X4_9BACT</name>
<comment type="caution">
    <text evidence="6">The sequence shown here is derived from an EMBL/GenBank/DDBJ whole genome shotgun (WGS) entry which is preliminary data.</text>
</comment>
<dbReference type="EMBL" id="QGGI01000004">
    <property type="protein sequence ID" value="PWJ95721.1"/>
    <property type="molecule type" value="Genomic_DNA"/>
</dbReference>
<keyword evidence="3" id="KW-0804">Transcription</keyword>
<reference evidence="6 7" key="1">
    <citation type="submission" date="2018-05" db="EMBL/GenBank/DDBJ databases">
        <title>Genomic Encyclopedia of Type Strains, Phase IV (KMG-IV): sequencing the most valuable type-strain genomes for metagenomic binning, comparative biology and taxonomic classification.</title>
        <authorList>
            <person name="Goeker M."/>
        </authorList>
    </citation>
    <scope>NUCLEOTIDE SEQUENCE [LARGE SCALE GENOMIC DNA]</scope>
    <source>
        <strain evidence="6 7">DSM 24906</strain>
    </source>
</reference>
<dbReference type="SUPFAM" id="SSF46689">
    <property type="entry name" value="Homeodomain-like"/>
    <property type="match status" value="1"/>
</dbReference>
<feature type="domain" description="HTH tetR-type" evidence="5">
    <location>
        <begin position="12"/>
        <end position="72"/>
    </location>
</feature>
<dbReference type="InterPro" id="IPR009057">
    <property type="entry name" value="Homeodomain-like_sf"/>
</dbReference>
<dbReference type="InterPro" id="IPR050624">
    <property type="entry name" value="HTH-type_Tx_Regulator"/>
</dbReference>
<dbReference type="Pfam" id="PF00440">
    <property type="entry name" value="TetR_N"/>
    <property type="match status" value="1"/>
</dbReference>
<feature type="DNA-binding region" description="H-T-H motif" evidence="4">
    <location>
        <begin position="35"/>
        <end position="54"/>
    </location>
</feature>